<organism evidence="5 6">
    <name type="scientific">Dryococelus australis</name>
    <dbReference type="NCBI Taxonomy" id="614101"/>
    <lineage>
        <taxon>Eukaryota</taxon>
        <taxon>Metazoa</taxon>
        <taxon>Ecdysozoa</taxon>
        <taxon>Arthropoda</taxon>
        <taxon>Hexapoda</taxon>
        <taxon>Insecta</taxon>
        <taxon>Pterygota</taxon>
        <taxon>Neoptera</taxon>
        <taxon>Polyneoptera</taxon>
        <taxon>Phasmatodea</taxon>
        <taxon>Verophasmatodea</taxon>
        <taxon>Anareolatae</taxon>
        <taxon>Phasmatidae</taxon>
        <taxon>Eurycanthinae</taxon>
        <taxon>Dryococelus</taxon>
    </lineage>
</organism>
<keyword evidence="2" id="KW-0677">Repeat</keyword>
<dbReference type="SUPFAM" id="SSF50978">
    <property type="entry name" value="WD40 repeat-like"/>
    <property type="match status" value="1"/>
</dbReference>
<evidence type="ECO:0000313" key="6">
    <source>
        <dbReference type="Proteomes" id="UP001159363"/>
    </source>
</evidence>
<dbReference type="PROSITE" id="PS50294">
    <property type="entry name" value="WD_REPEATS_REGION"/>
    <property type="match status" value="2"/>
</dbReference>
<evidence type="ECO:0000256" key="4">
    <source>
        <dbReference type="SAM" id="MobiDB-lite"/>
    </source>
</evidence>
<comment type="caution">
    <text evidence="5">The sequence shown here is derived from an EMBL/GenBank/DDBJ whole genome shotgun (WGS) entry which is preliminary data.</text>
</comment>
<dbReference type="InterPro" id="IPR001680">
    <property type="entry name" value="WD40_rpt"/>
</dbReference>
<keyword evidence="1 3" id="KW-0853">WD repeat</keyword>
<feature type="region of interest" description="Disordered" evidence="4">
    <location>
        <begin position="431"/>
        <end position="454"/>
    </location>
</feature>
<accession>A0ABQ9G0T3</accession>
<evidence type="ECO:0000256" key="1">
    <source>
        <dbReference type="ARBA" id="ARBA00022574"/>
    </source>
</evidence>
<name>A0ABQ9G0T3_9NEOP</name>
<dbReference type="PROSITE" id="PS50082">
    <property type="entry name" value="WD_REPEATS_2"/>
    <property type="match status" value="2"/>
</dbReference>
<dbReference type="EMBL" id="JARBHB010000017">
    <property type="protein sequence ID" value="KAJ8866090.1"/>
    <property type="molecule type" value="Genomic_DNA"/>
</dbReference>
<dbReference type="Pfam" id="PF00400">
    <property type="entry name" value="WD40"/>
    <property type="match status" value="3"/>
</dbReference>
<feature type="repeat" description="WD" evidence="3">
    <location>
        <begin position="275"/>
        <end position="316"/>
    </location>
</feature>
<reference evidence="5 6" key="1">
    <citation type="submission" date="2023-02" db="EMBL/GenBank/DDBJ databases">
        <title>LHISI_Scaffold_Assembly.</title>
        <authorList>
            <person name="Stuart O.P."/>
            <person name="Cleave R."/>
            <person name="Magrath M.J.L."/>
            <person name="Mikheyev A.S."/>
        </authorList>
    </citation>
    <scope>NUCLEOTIDE SEQUENCE [LARGE SCALE GENOMIC DNA]</scope>
    <source>
        <strain evidence="5">Daus_M_001</strain>
        <tissue evidence="5">Leg muscle</tissue>
    </source>
</reference>
<dbReference type="InterPro" id="IPR036322">
    <property type="entry name" value="WD40_repeat_dom_sf"/>
</dbReference>
<evidence type="ECO:0000256" key="3">
    <source>
        <dbReference type="PROSITE-ProRule" id="PRU00221"/>
    </source>
</evidence>
<feature type="repeat" description="WD" evidence="3">
    <location>
        <begin position="120"/>
        <end position="153"/>
    </location>
</feature>
<dbReference type="SMART" id="SM00320">
    <property type="entry name" value="WD40"/>
    <property type="match status" value="4"/>
</dbReference>
<protein>
    <recommendedName>
        <fullName evidence="7">WD repeat-containing protein 18</fullName>
    </recommendedName>
</protein>
<dbReference type="PANTHER" id="PTHR18763:SF0">
    <property type="entry name" value="WD REPEAT-CONTAINING PROTEIN 18"/>
    <property type="match status" value="1"/>
</dbReference>
<dbReference type="InterPro" id="IPR015943">
    <property type="entry name" value="WD40/YVTN_repeat-like_dom_sf"/>
</dbReference>
<evidence type="ECO:0008006" key="7">
    <source>
        <dbReference type="Google" id="ProtNLM"/>
    </source>
</evidence>
<dbReference type="InterPro" id="IPR045227">
    <property type="entry name" value="WDR18/Ipi3/RID3"/>
</dbReference>
<keyword evidence="6" id="KW-1185">Reference proteome</keyword>
<evidence type="ECO:0000256" key="2">
    <source>
        <dbReference type="ARBA" id="ARBA00022737"/>
    </source>
</evidence>
<dbReference type="Proteomes" id="UP001159363">
    <property type="component" value="Chromosome 16"/>
</dbReference>
<gene>
    <name evidence="5" type="ORF">PR048_033614</name>
</gene>
<dbReference type="Gene3D" id="2.130.10.10">
    <property type="entry name" value="YVTN repeat-like/Quinoprotein amine dehydrogenase"/>
    <property type="match status" value="3"/>
</dbReference>
<dbReference type="PANTHER" id="PTHR18763">
    <property type="entry name" value="WD-REPEAT PROTEIN 18"/>
    <property type="match status" value="1"/>
</dbReference>
<sequence length="454" mass="49957">MNSPVEVVIFSDSSEQLGSAGVLDPQTGNTLITYKSGGVVPPRSLCVLGNDYLLSADQKKPLLHAWALNSHEPVHQGIRLVTPGRVSALAATPDGSYCIIAVEEKLYVWQIASGCLLAVADMHFSRVNVVKFVDDGSHFVSAGEDCMVAVWSLAQLVSADVGQVVVHDPSKRTEPRHIFRDHSLPVHDLHIGRGGMHARLFTASMDRTCKVHDLASNMLLLTVVFESCLTAVIVDPVESEAFVGTVTGDVYQFSLREPPRALEQLVHRDKNVKMFTGHKGAVTSLSVSLDSLTLLSGAEDSSIIFWHIPSRQATKTVSHKGPVTNAFFCLASKQIFAENFRPHVVLHSLQRSIAANMKELVVDVITTEENDGSYEQEPQQYASLESVSYEAEYLQKIVELKKINAMLYKFAAEKLLQPFADAVAEEEGTVQRTDAPSLLKKKKKKRIRKKMGKK</sequence>
<evidence type="ECO:0000313" key="5">
    <source>
        <dbReference type="EMBL" id="KAJ8866090.1"/>
    </source>
</evidence>
<feature type="compositionally biased region" description="Basic residues" evidence="4">
    <location>
        <begin position="439"/>
        <end position="454"/>
    </location>
</feature>
<proteinExistence type="predicted"/>